<name>A0A2I0AR76_9ASPA</name>
<accession>A0A2I0AR76</accession>
<reference evidence="3 4" key="1">
    <citation type="journal article" date="2017" name="Nature">
        <title>The Apostasia genome and the evolution of orchids.</title>
        <authorList>
            <person name="Zhang G.Q."/>
            <person name="Liu K.W."/>
            <person name="Li Z."/>
            <person name="Lohaus R."/>
            <person name="Hsiao Y.Y."/>
            <person name="Niu S.C."/>
            <person name="Wang J.Y."/>
            <person name="Lin Y.C."/>
            <person name="Xu Q."/>
            <person name="Chen L.J."/>
            <person name="Yoshida K."/>
            <person name="Fujiwara S."/>
            <person name="Wang Z.W."/>
            <person name="Zhang Y.Q."/>
            <person name="Mitsuda N."/>
            <person name="Wang M."/>
            <person name="Liu G.H."/>
            <person name="Pecoraro L."/>
            <person name="Huang H.X."/>
            <person name="Xiao X.J."/>
            <person name="Lin M."/>
            <person name="Wu X.Y."/>
            <person name="Wu W.L."/>
            <person name="Chen Y.Y."/>
            <person name="Chang S.B."/>
            <person name="Sakamoto S."/>
            <person name="Ohme-Takagi M."/>
            <person name="Yagi M."/>
            <person name="Zeng S.J."/>
            <person name="Shen C.Y."/>
            <person name="Yeh C.M."/>
            <person name="Luo Y.B."/>
            <person name="Tsai W.C."/>
            <person name="Van de Peer Y."/>
            <person name="Liu Z.J."/>
        </authorList>
    </citation>
    <scope>NUCLEOTIDE SEQUENCE [LARGE SCALE GENOMIC DNA]</scope>
    <source>
        <strain evidence="4">cv. Shenzhen</strain>
        <tissue evidence="3">Stem</tissue>
    </source>
</reference>
<dbReference type="PANTHER" id="PTHR35310:SF1">
    <property type="entry name" value="CELL WALL INTEGRITY_STRESS RESPONSE COMPONENT-LIKE PROTEIN"/>
    <property type="match status" value="1"/>
</dbReference>
<feature type="transmembrane region" description="Helical" evidence="2">
    <location>
        <begin position="444"/>
        <end position="463"/>
    </location>
</feature>
<keyword evidence="4" id="KW-1185">Reference proteome</keyword>
<dbReference type="EMBL" id="KZ451957">
    <property type="protein sequence ID" value="PKA58055.1"/>
    <property type="molecule type" value="Genomic_DNA"/>
</dbReference>
<feature type="region of interest" description="Disordered" evidence="1">
    <location>
        <begin position="47"/>
        <end position="102"/>
    </location>
</feature>
<keyword evidence="2" id="KW-1133">Transmembrane helix</keyword>
<feature type="region of interest" description="Disordered" evidence="1">
    <location>
        <begin position="162"/>
        <end position="235"/>
    </location>
</feature>
<sequence>MSSLYHSPTAAALATFLLFASLSLTTPIYTHNSLQLRSRRSLLSLGEDDDLDSSISKSKLPPKKKSVSEYPDTSDKPKTLKTKKTNSTSSSSSPVISTSASKTKLNKTLSSAAAAAADAVSKLNRTLTGTKSKLNKTTTALAIKAKLNKTIITAKNTTTKLPKLMKPLKSNSTKISPKSDSSKTVKSDSPEIQRPKSLKSVPVTQKKLDEKDPPTSKANPVPKPKPKPSPASWLDETDVIGDEDDIISEFRDLPSRLHSALVPDLEKLSTTSKLYLSKTHREIAAGVKPFVGKKYAPSIASAASAALIVLPLVLVTALFRHLIRIGSSASLQRALLFVQAYLAIYFATLSLTAVVTGLEPLRFFYAASPSAYAWTQAVQTFGYVVYLVAQLIAMVVAFSAGEGKGAAGKAVVLAQMLLGLAVGMHYYITVFHRAVAGEQPRANWQVHGVYAACFLVICALGRAERRKKAYWQNDRGDDGKKS</sequence>
<evidence type="ECO:0000313" key="4">
    <source>
        <dbReference type="Proteomes" id="UP000236161"/>
    </source>
</evidence>
<feature type="transmembrane region" description="Helical" evidence="2">
    <location>
        <begin position="335"/>
        <end position="358"/>
    </location>
</feature>
<feature type="transmembrane region" description="Helical" evidence="2">
    <location>
        <begin position="410"/>
        <end position="428"/>
    </location>
</feature>
<dbReference type="PANTHER" id="PTHR35310">
    <property type="entry name" value="CELL WALL INTEGRITY/STRESS RESPONSE COMPONENT-LIKE PROTEIN"/>
    <property type="match status" value="1"/>
</dbReference>
<feature type="compositionally biased region" description="Basic and acidic residues" evidence="1">
    <location>
        <begin position="180"/>
        <end position="194"/>
    </location>
</feature>
<keyword evidence="2" id="KW-0472">Membrane</keyword>
<feature type="transmembrane region" description="Helical" evidence="2">
    <location>
        <begin position="299"/>
        <end position="323"/>
    </location>
</feature>
<evidence type="ECO:0000313" key="3">
    <source>
        <dbReference type="EMBL" id="PKA58055.1"/>
    </source>
</evidence>
<keyword evidence="2" id="KW-0812">Transmembrane</keyword>
<dbReference type="Proteomes" id="UP000236161">
    <property type="component" value="Unassembled WGS sequence"/>
</dbReference>
<feature type="compositionally biased region" description="Low complexity" evidence="1">
    <location>
        <begin position="162"/>
        <end position="179"/>
    </location>
</feature>
<proteinExistence type="predicted"/>
<dbReference type="AlphaFoldDB" id="A0A2I0AR76"/>
<dbReference type="STRING" id="1088818.A0A2I0AR76"/>
<organism evidence="3 4">
    <name type="scientific">Apostasia shenzhenica</name>
    <dbReference type="NCBI Taxonomy" id="1088818"/>
    <lineage>
        <taxon>Eukaryota</taxon>
        <taxon>Viridiplantae</taxon>
        <taxon>Streptophyta</taxon>
        <taxon>Embryophyta</taxon>
        <taxon>Tracheophyta</taxon>
        <taxon>Spermatophyta</taxon>
        <taxon>Magnoliopsida</taxon>
        <taxon>Liliopsida</taxon>
        <taxon>Asparagales</taxon>
        <taxon>Orchidaceae</taxon>
        <taxon>Apostasioideae</taxon>
        <taxon>Apostasia</taxon>
    </lineage>
</organism>
<feature type="transmembrane region" description="Helical" evidence="2">
    <location>
        <begin position="378"/>
        <end position="398"/>
    </location>
</feature>
<feature type="compositionally biased region" description="Low complexity" evidence="1">
    <location>
        <begin position="85"/>
        <end position="102"/>
    </location>
</feature>
<evidence type="ECO:0000256" key="2">
    <source>
        <dbReference type="SAM" id="Phobius"/>
    </source>
</evidence>
<evidence type="ECO:0000256" key="1">
    <source>
        <dbReference type="SAM" id="MobiDB-lite"/>
    </source>
</evidence>
<protein>
    <submittedName>
        <fullName evidence="3">Uncharacterized protein</fullName>
    </submittedName>
</protein>
<gene>
    <name evidence="3" type="ORF">AXF42_Ash019281</name>
</gene>
<dbReference type="OrthoDB" id="2020776at2759"/>